<evidence type="ECO:0008006" key="3">
    <source>
        <dbReference type="Google" id="ProtNLM"/>
    </source>
</evidence>
<dbReference type="RefSeq" id="WP_217636129.1">
    <property type="nucleotide sequence ID" value="NZ_FNHE01000006.1"/>
</dbReference>
<evidence type="ECO:0000313" key="2">
    <source>
        <dbReference type="Proteomes" id="UP000198680"/>
    </source>
</evidence>
<protein>
    <recommendedName>
        <fullName evidence="3">DUF1326 domain-containing protein</fullName>
    </recommendedName>
</protein>
<dbReference type="EMBL" id="FNHE01000006">
    <property type="protein sequence ID" value="SDM51146.1"/>
    <property type="molecule type" value="Genomic_DNA"/>
</dbReference>
<organism evidence="1 2">
    <name type="scientific">Geodermatophilus siccatus</name>
    <dbReference type="NCBI Taxonomy" id="1137991"/>
    <lineage>
        <taxon>Bacteria</taxon>
        <taxon>Bacillati</taxon>
        <taxon>Actinomycetota</taxon>
        <taxon>Actinomycetes</taxon>
        <taxon>Geodermatophilales</taxon>
        <taxon>Geodermatophilaceae</taxon>
        <taxon>Geodermatophilus</taxon>
    </lineage>
</organism>
<evidence type="ECO:0000313" key="1">
    <source>
        <dbReference type="EMBL" id="SDM51146.1"/>
    </source>
</evidence>
<dbReference type="STRING" id="1137991.SAMN05660642_02646"/>
<dbReference type="Proteomes" id="UP000198680">
    <property type="component" value="Unassembled WGS sequence"/>
</dbReference>
<reference evidence="2" key="1">
    <citation type="submission" date="2016-10" db="EMBL/GenBank/DDBJ databases">
        <authorList>
            <person name="Varghese N."/>
            <person name="Submissions S."/>
        </authorList>
    </citation>
    <scope>NUCLEOTIDE SEQUENCE [LARGE SCALE GENOMIC DNA]</scope>
    <source>
        <strain evidence="2">DSM 45419</strain>
    </source>
</reference>
<gene>
    <name evidence="1" type="ORF">SAMN05660642_02646</name>
</gene>
<sequence length="47" mass="5025">MSWDLGGCYAETCSCELMCPCDLSSGHGATYDWGRTGVSTAEFPWAA</sequence>
<name>A0A1G9TTV1_9ACTN</name>
<accession>A0A1G9TTV1</accession>
<dbReference type="AlphaFoldDB" id="A0A1G9TTV1"/>
<proteinExistence type="predicted"/>
<keyword evidence="2" id="KW-1185">Reference proteome</keyword>